<dbReference type="InterPro" id="IPR023797">
    <property type="entry name" value="RNA3'_phos_cyclase_dom"/>
</dbReference>
<dbReference type="Proteomes" id="UP000789375">
    <property type="component" value="Unassembled WGS sequence"/>
</dbReference>
<dbReference type="InterPro" id="IPR036553">
    <property type="entry name" value="RPTC_insert"/>
</dbReference>
<organism evidence="7 8">
    <name type="scientific">Funneliformis mosseae</name>
    <name type="common">Endomycorrhizal fungus</name>
    <name type="synonym">Glomus mosseae</name>
    <dbReference type="NCBI Taxonomy" id="27381"/>
    <lineage>
        <taxon>Eukaryota</taxon>
        <taxon>Fungi</taxon>
        <taxon>Fungi incertae sedis</taxon>
        <taxon>Mucoromycota</taxon>
        <taxon>Glomeromycotina</taxon>
        <taxon>Glomeromycetes</taxon>
        <taxon>Glomerales</taxon>
        <taxon>Glomeraceae</taxon>
        <taxon>Funneliformis</taxon>
    </lineage>
</organism>
<gene>
    <name evidence="7" type="ORF">FMOSSE_LOCUS6262</name>
</gene>
<dbReference type="GO" id="GO:0000479">
    <property type="term" value="P:endonucleolytic cleavage of tricistronic rRNA transcript (SSU-rRNA, 5.8S rRNA, LSU-rRNA)"/>
    <property type="evidence" value="ECO:0007669"/>
    <property type="project" value="TreeGrafter"/>
</dbReference>
<evidence type="ECO:0000313" key="7">
    <source>
        <dbReference type="EMBL" id="CAG8546856.1"/>
    </source>
</evidence>
<dbReference type="PANTHER" id="PTHR11096">
    <property type="entry name" value="RNA 3' TERMINAL PHOSPHATE CYCLASE"/>
    <property type="match status" value="1"/>
</dbReference>
<dbReference type="Gene3D" id="3.65.10.20">
    <property type="entry name" value="RNA 3'-terminal phosphate cyclase domain"/>
    <property type="match status" value="1"/>
</dbReference>
<dbReference type="AlphaFoldDB" id="A0A9N9AY53"/>
<dbReference type="PROSITE" id="PS01287">
    <property type="entry name" value="RTC"/>
    <property type="match status" value="1"/>
</dbReference>
<name>A0A9N9AY53_FUNMO</name>
<dbReference type="InterPro" id="IPR020719">
    <property type="entry name" value="RNA3'_term_phos_cycl-like_CS"/>
</dbReference>
<feature type="domain" description="RNA 3'-terminal phosphate cyclase insert" evidence="6">
    <location>
        <begin position="186"/>
        <end position="286"/>
    </location>
</feature>
<dbReference type="GO" id="GO:0004521">
    <property type="term" value="F:RNA endonuclease activity"/>
    <property type="evidence" value="ECO:0007669"/>
    <property type="project" value="TreeGrafter"/>
</dbReference>
<evidence type="ECO:0000256" key="1">
    <source>
        <dbReference type="ARBA" id="ARBA00004604"/>
    </source>
</evidence>
<dbReference type="FunFam" id="3.30.360.20:FF:000001">
    <property type="entry name" value="RNA terminal phosphate cyclase-like 1"/>
    <property type="match status" value="1"/>
</dbReference>
<dbReference type="Pfam" id="PF01137">
    <property type="entry name" value="RTC"/>
    <property type="match status" value="1"/>
</dbReference>
<evidence type="ECO:0000259" key="6">
    <source>
        <dbReference type="Pfam" id="PF05189"/>
    </source>
</evidence>
<comment type="similarity">
    <text evidence="2">Belongs to the RNA 3'-terminal cyclase family. Type 2 subfamily.</text>
</comment>
<dbReference type="InterPro" id="IPR013791">
    <property type="entry name" value="RNA3'-term_phos_cycl_insert"/>
</dbReference>
<protein>
    <submittedName>
        <fullName evidence="7">4346_t:CDS:1</fullName>
    </submittedName>
</protein>
<feature type="domain" description="RNA 3'-terminal phosphate cyclase" evidence="5">
    <location>
        <begin position="13"/>
        <end position="339"/>
    </location>
</feature>
<dbReference type="PANTHER" id="PTHR11096:SF1">
    <property type="entry name" value="RNA 3'-TERMINAL PHOSPHATE CYCLASE-LIKE PROTEIN"/>
    <property type="match status" value="1"/>
</dbReference>
<evidence type="ECO:0000259" key="5">
    <source>
        <dbReference type="Pfam" id="PF01137"/>
    </source>
</evidence>
<evidence type="ECO:0000256" key="2">
    <source>
        <dbReference type="ARBA" id="ARBA00007089"/>
    </source>
</evidence>
<keyword evidence="3" id="KW-0690">Ribosome biogenesis</keyword>
<reference evidence="7" key="1">
    <citation type="submission" date="2021-06" db="EMBL/GenBank/DDBJ databases">
        <authorList>
            <person name="Kallberg Y."/>
            <person name="Tangrot J."/>
            <person name="Rosling A."/>
        </authorList>
    </citation>
    <scope>NUCLEOTIDE SEQUENCE</scope>
    <source>
        <strain evidence="7">87-6 pot B 2015</strain>
    </source>
</reference>
<dbReference type="GO" id="GO:0005730">
    <property type="term" value="C:nucleolus"/>
    <property type="evidence" value="ECO:0007669"/>
    <property type="project" value="UniProtKB-SubCell"/>
</dbReference>
<accession>A0A9N9AY53</accession>
<dbReference type="CDD" id="cd00875">
    <property type="entry name" value="RNA_Cyclase_Class_I"/>
    <property type="match status" value="1"/>
</dbReference>
<dbReference type="InterPro" id="IPR000228">
    <property type="entry name" value="RNA3'_term_phos_cyc"/>
</dbReference>
<dbReference type="EMBL" id="CAJVPP010001298">
    <property type="protein sequence ID" value="CAG8546856.1"/>
    <property type="molecule type" value="Genomic_DNA"/>
</dbReference>
<dbReference type="NCBIfam" id="TIGR03400">
    <property type="entry name" value="18S_RNA_Rcl1p"/>
    <property type="match status" value="1"/>
</dbReference>
<dbReference type="InterPro" id="IPR013792">
    <property type="entry name" value="RNA3'P_cycl/enolpyr_Trfase_a/b"/>
</dbReference>
<comment type="caution">
    <text evidence="7">The sequence shown here is derived from an EMBL/GenBank/DDBJ whole genome shotgun (WGS) entry which is preliminary data.</text>
</comment>
<proteinExistence type="inferred from homology"/>
<dbReference type="InterPro" id="IPR016443">
    <property type="entry name" value="RNA3'_term_phos_cyc_type_2"/>
</dbReference>
<dbReference type="InterPro" id="IPR037136">
    <property type="entry name" value="RNA3'_phos_cyclase_dom_sf"/>
</dbReference>
<evidence type="ECO:0000313" key="8">
    <source>
        <dbReference type="Proteomes" id="UP000789375"/>
    </source>
</evidence>
<comment type="subcellular location">
    <subcellularLocation>
        <location evidence="1">Nucleus</location>
        <location evidence="1">Nucleolus</location>
    </subcellularLocation>
</comment>
<evidence type="ECO:0000256" key="4">
    <source>
        <dbReference type="ARBA" id="ARBA00023242"/>
    </source>
</evidence>
<dbReference type="SUPFAM" id="SSF55205">
    <property type="entry name" value="EPT/RTPC-like"/>
    <property type="match status" value="1"/>
</dbReference>
<evidence type="ECO:0000256" key="3">
    <source>
        <dbReference type="ARBA" id="ARBA00022517"/>
    </source>
</evidence>
<keyword evidence="8" id="KW-1185">Reference proteome</keyword>
<dbReference type="PIRSF" id="PIRSF005378">
    <property type="entry name" value="RNA3'_term_phos_cycl_euk"/>
    <property type="match status" value="1"/>
</dbReference>
<dbReference type="Gene3D" id="3.30.360.20">
    <property type="entry name" value="RNA 3'-terminal phosphate cyclase, insert domain"/>
    <property type="match status" value="1"/>
</dbReference>
<sequence length="365" mass="39991">MSNNNSSTGKVLSFSGHEYLRQRLILATLSGKIVKIGKIRSENDNPGLRDFEASFLRLLEKVTNGSTIDINYAGTTILYKPGVITGGKIYHDCGTSRAIGYFLEPLIALAPFGKQPFDLTFNGITNDNVDISMDSIRTVTLLQLKRFGIEEGLELKITKRGSAPLGGGEINFKCPLVRTLKPIQFTDEGRIKRIRGIACCTRVSPQNANRLVDSARSVLNRYIPDVYIYTDVYKGEESGKSPGFALSLVAESTTGALYSAEQAALPGETPEDIGSKTAKLLLNELSKGGCVDSLNQWLTLLLMVLGPEDVSKVRVGNLTAFTIQYLRDLRDFFATTFKIKSDTKNNTLLMACVGVGYINYSKKTT</sequence>
<dbReference type="Pfam" id="PF05189">
    <property type="entry name" value="RTC_insert"/>
    <property type="match status" value="1"/>
</dbReference>
<keyword evidence="4" id="KW-0539">Nucleus</keyword>